<dbReference type="PANTHER" id="PTHR30121:SF6">
    <property type="entry name" value="SLR6007 PROTEIN"/>
    <property type="match status" value="1"/>
</dbReference>
<evidence type="ECO:0000313" key="3">
    <source>
        <dbReference type="Proteomes" id="UP000321659"/>
    </source>
</evidence>
<evidence type="ECO:0000313" key="2">
    <source>
        <dbReference type="EMBL" id="TWW10634.1"/>
    </source>
</evidence>
<dbReference type="RefSeq" id="WP_186674550.1">
    <property type="nucleotide sequence ID" value="NZ_JANXKU010000003.1"/>
</dbReference>
<sequence>MSNQYYKFLVERLINWFKEQRISSGSRYYLNLDQNNEVNQFYRAFEESSTIVVENFTINQKDVQFSGKMVNINDVKILFVPATDNMNSDFLVTLRNRVSLQEGKWEGTALFIVCTEILDSISGGAMNVSHGNGPFSIDKIKLELKSEIEKSTLSTSNKIILEEFKKNIILEDSMNLTLLDFAGIFSILEKSDITPDDYKTMGYFYDQQLQTFDVDNVKKRLQENKQDFQKIGGWQEYSQIEEKISNYTQSDSKTMNLLKEKDFWMDADFSKIKKGKEQLKEKNQAKIVYLTDKLNESNPDLSVFDRSRENGESKSSSKYRERYILIFKNNVQYINNQLEIKLPFDSLVKSSGINKNNSYVINNENPVEVRATSNNLEIRVNNFNENNIYGINVAYEHSAAQKYRFKIIYLPFDVMLFKNILPSYRIKMNKSKFHIQLEYAGNYKIGGMESVYDTTYSEVQNDVITISYENGANINFENINSDESENEFSLFFNDVKIPFSILDSGQKAVPRSGLFIEKNRRRSNEDLIFDGAKIINGTEKYYVYSDNKMLLNYEENIVSQKLLYCEINNSEVTGIEIDVPEKIKLDYIEICELLKKRGTILSLSYFDQELLTAANKYCDDFDKEIEQIDEERLSEKLKNLFNLGTVKIDGQVAYTPLHPVLLKYQIELLKKTGLQDIPENFIRTLNPMELVPYISENGRLLKSEFNERSPRWLFFNEFKDSNISGISRNIIASRMFDFYKHFHYLFEISPNFALNVSMYSINDDKTILKSTIDFIIKQFRDEKKGSGLENIHPVNLYINNNRNVINPIYEQFNQIVTADDFEELFSEKFTGYKIKDYANEDIIKMLKLRINIYHNFNGQPYSHVSFYKMDVESNENSFKSNKLDMNYTLNGLISGKKYSLDGNIFTQGFGVKSDSKYLQRPLIKFMYDWNAFSVANNTETNVYQTGITNVNNVPSFESETGAFKETLEGILKNSNWVTLLDPGINLDYFSKRSDLYIIHYTDQSNTSNYESITFTNQIEQYGLIINDKLRRYDENIINGKDASLNIIKSFNVINGEWLLKIIGDKRNRDIVIEKLSIISAYKELMGILDSEYIVWVPISLEEILRVSGMVGMSQKEGLFTAKNLGMTGATSDDLLFMGIEIGEELKIHLFPVEVKVGQNNSDVISKATSQVFNTAEIINEKLNVKDDFKAEYYRNFFITIYLGNLKKMFDNELISTENYHKIELNFDKLLNDDFIISTDLNKYYGQAFIISFGAKNDSRRLLKEESFKTSITKIDLPENDAYIYASKELSEVISAINTGILGFPKESLLKNILNNNVDENILFEEKNVEYFDSLVSDIQFQNGGQENLEDSQEIKSMNIVNSKMNETSMIMESNKIEKQSQQDIFSEDTRIKLGLKKGSVDEAYWEYGNPGLSNRHMLITGKSGQGKTYFVQTLLYELANKNINSLVIDYTDGFLENQLDENFVNQMKNDNKIKFHLVKAGDKLPINPFNLQEIDYGGGTFITEEVNDMADRVSQMLDNVFDLGTQQRYSLKTAIRNGYDINGKSFTFLHLKNILSDEDEFKDGLKIVGRLDMLLSSNPFTYTEDSKNWDSYLNKTGTIHIFQLKGFQHDIQKVITEFVLWDLFNYLQSIGNTEENPIPVVLDEIQNLNFKDNSPTVKILKEGRKFGWSGIFATQSISAIKGDISSVYNASEQVNFLPLEDQVKTIANTLSLDKESNQQYQYLLSNLQKGESIIKGPMLDGNNQLVTKIESIKISGFNDRIK</sequence>
<accession>A0A5C6MCB4</accession>
<dbReference type="InterPro" id="IPR051162">
    <property type="entry name" value="T4SS_component"/>
</dbReference>
<dbReference type="InterPro" id="IPR002789">
    <property type="entry name" value="HerA_central"/>
</dbReference>
<comment type="caution">
    <text evidence="2">The sequence shown here is derived from an EMBL/GenBank/DDBJ whole genome shotgun (WGS) entry which is preliminary data.</text>
</comment>
<name>A0A5C6MCB4_9LACO</name>
<dbReference type="SUPFAM" id="SSF52540">
    <property type="entry name" value="P-loop containing nucleoside triphosphate hydrolases"/>
    <property type="match status" value="1"/>
</dbReference>
<dbReference type="InterPro" id="IPR027417">
    <property type="entry name" value="P-loop_NTPase"/>
</dbReference>
<protein>
    <recommendedName>
        <fullName evidence="1">Helicase HerA central domain-containing protein</fullName>
    </recommendedName>
</protein>
<evidence type="ECO:0000259" key="1">
    <source>
        <dbReference type="Pfam" id="PF01935"/>
    </source>
</evidence>
<proteinExistence type="predicted"/>
<feature type="domain" description="Helicase HerA central" evidence="1">
    <location>
        <begin position="1414"/>
        <end position="1620"/>
    </location>
</feature>
<gene>
    <name evidence="2" type="ORF">LABALGLTS371_12810</name>
</gene>
<dbReference type="Proteomes" id="UP000321659">
    <property type="component" value="Unassembled WGS sequence"/>
</dbReference>
<dbReference type="PANTHER" id="PTHR30121">
    <property type="entry name" value="UNCHARACTERIZED PROTEIN YJGR-RELATED"/>
    <property type="match status" value="1"/>
</dbReference>
<reference evidence="2 3" key="1">
    <citation type="submission" date="2019-04" db="EMBL/GenBank/DDBJ databases">
        <title>In vitro growth and metabolic characteristics of meat-borne Lactobacillus algidus strains.</title>
        <authorList>
            <person name="Sade E."/>
            <person name="Per J."/>
            <person name="Tytti H."/>
            <person name="Johanna B.K."/>
        </authorList>
    </citation>
    <scope>NUCLEOTIDE SEQUENCE [LARGE SCALE GENOMIC DNA]</scope>
    <source>
        <strain evidence="2 3">LTS37-1</strain>
    </source>
</reference>
<organism evidence="2 3">
    <name type="scientific">Dellaglioa algida</name>
    <dbReference type="NCBI Taxonomy" id="105612"/>
    <lineage>
        <taxon>Bacteria</taxon>
        <taxon>Bacillati</taxon>
        <taxon>Bacillota</taxon>
        <taxon>Bacilli</taxon>
        <taxon>Lactobacillales</taxon>
        <taxon>Lactobacillaceae</taxon>
        <taxon>Dellaglioa</taxon>
    </lineage>
</organism>
<dbReference type="Gene3D" id="3.40.50.300">
    <property type="entry name" value="P-loop containing nucleotide triphosphate hydrolases"/>
    <property type="match status" value="2"/>
</dbReference>
<dbReference type="EMBL" id="SRRQ01000010">
    <property type="protein sequence ID" value="TWW10634.1"/>
    <property type="molecule type" value="Genomic_DNA"/>
</dbReference>
<dbReference type="Pfam" id="PF01935">
    <property type="entry name" value="DUF87"/>
    <property type="match status" value="1"/>
</dbReference>